<sequence length="426" mass="49591">MVFEQQVCLDIFSQNQRFTQSNQIQVILLFLLSHPQKDISITKFNISNIKEKFLRFQKFNVEIVAQVIFNSSTSNYWLNVIRWTIDQYALWRSQRWIWNQPKEIFQERNRNMNEKIYSWVVKKNFIGAAIDVPRPDLGTGEQKMSWMKDAYTKFKGHQDLSSVGCVTGKAITQGGISGRQESTGMGKFQIIPSFVNLQVMNQVQNENPFFLGYGNVGSLESPNMRSIFNPNGINPYELAAHKTKTEGVKGFANAEQYWEDESAIYKQCDIFIPAAFEKTVNESNAKKFNCKIIAECANGPWQLKKNFLPKNYLFTRYFLNASGVTVSYLEWLKNLKHINPGRMTRRWEEQAKHRIYEQVSQKNVRRPFRSNFLLQILFRLIQFTQIEAVNNIMATSLQYKVNLRLAVYISAINKLNEHFEMAGVEA</sequence>
<proteinExistence type="inferred from homology"/>
<dbReference type="InterPro" id="IPR006096">
    <property type="entry name" value="Glu/Leu/Phe/Val/Trp_DH_C"/>
</dbReference>
<dbReference type="PANTHER" id="PTHR11606">
    <property type="entry name" value="GLUTAMATE DEHYDROGENASE"/>
    <property type="match status" value="1"/>
</dbReference>
<dbReference type="Proteomes" id="UP000692954">
    <property type="component" value="Unassembled WGS sequence"/>
</dbReference>
<evidence type="ECO:0000256" key="2">
    <source>
        <dbReference type="ARBA" id="ARBA00023002"/>
    </source>
</evidence>
<feature type="domain" description="Glutamate/phenylalanine/leucine/valine/L-tryptophan dehydrogenase C-terminal" evidence="3">
    <location>
        <begin position="176"/>
        <end position="423"/>
    </location>
</feature>
<dbReference type="OrthoDB" id="6718861at2759"/>
<organism evidence="4 5">
    <name type="scientific">Paramecium sonneborni</name>
    <dbReference type="NCBI Taxonomy" id="65129"/>
    <lineage>
        <taxon>Eukaryota</taxon>
        <taxon>Sar</taxon>
        <taxon>Alveolata</taxon>
        <taxon>Ciliophora</taxon>
        <taxon>Intramacronucleata</taxon>
        <taxon>Oligohymenophorea</taxon>
        <taxon>Peniculida</taxon>
        <taxon>Parameciidae</taxon>
        <taxon>Paramecium</taxon>
    </lineage>
</organism>
<evidence type="ECO:0000256" key="1">
    <source>
        <dbReference type="ARBA" id="ARBA00006382"/>
    </source>
</evidence>
<dbReference type="GO" id="GO:0004352">
    <property type="term" value="F:glutamate dehydrogenase (NAD+) activity"/>
    <property type="evidence" value="ECO:0007669"/>
    <property type="project" value="TreeGrafter"/>
</dbReference>
<evidence type="ECO:0000313" key="4">
    <source>
        <dbReference type="EMBL" id="CAD8128935.1"/>
    </source>
</evidence>
<gene>
    <name evidence="4" type="ORF">PSON_ATCC_30995.1.T2000027</name>
</gene>
<evidence type="ECO:0000313" key="5">
    <source>
        <dbReference type="Proteomes" id="UP000692954"/>
    </source>
</evidence>
<comment type="similarity">
    <text evidence="1">Belongs to the Glu/Leu/Phe/Val dehydrogenases family.</text>
</comment>
<reference evidence="4" key="1">
    <citation type="submission" date="2021-01" db="EMBL/GenBank/DDBJ databases">
        <authorList>
            <consortium name="Genoscope - CEA"/>
            <person name="William W."/>
        </authorList>
    </citation>
    <scope>NUCLEOTIDE SEQUENCE</scope>
</reference>
<keyword evidence="2" id="KW-0560">Oxidoreductase</keyword>
<evidence type="ECO:0000259" key="3">
    <source>
        <dbReference type="SMART" id="SM00839"/>
    </source>
</evidence>
<dbReference type="SMART" id="SM00839">
    <property type="entry name" value="ELFV_dehydrog"/>
    <property type="match status" value="1"/>
</dbReference>
<dbReference type="Pfam" id="PF00208">
    <property type="entry name" value="ELFV_dehydrog"/>
    <property type="match status" value="1"/>
</dbReference>
<dbReference type="EMBL" id="CAJJDN010000200">
    <property type="protein sequence ID" value="CAD8128935.1"/>
    <property type="molecule type" value="Genomic_DNA"/>
</dbReference>
<keyword evidence="5" id="KW-1185">Reference proteome</keyword>
<dbReference type="Pfam" id="PF02812">
    <property type="entry name" value="ELFV_dehydrog_N"/>
    <property type="match status" value="1"/>
</dbReference>
<name>A0A8S1RQ13_9CILI</name>
<dbReference type="GO" id="GO:0005739">
    <property type="term" value="C:mitochondrion"/>
    <property type="evidence" value="ECO:0007669"/>
    <property type="project" value="TreeGrafter"/>
</dbReference>
<dbReference type="InterPro" id="IPR006097">
    <property type="entry name" value="Glu/Leu/Phe/Val/Trp_DH_dimer"/>
</dbReference>
<dbReference type="PANTHER" id="PTHR11606:SF13">
    <property type="entry name" value="GLUTAMATE DEHYDROGENASE 1, MITOCHONDRIAL"/>
    <property type="match status" value="1"/>
</dbReference>
<protein>
    <recommendedName>
        <fullName evidence="3">Glutamate/phenylalanine/leucine/valine/L-tryptophan dehydrogenase C-terminal domain-containing protein</fullName>
    </recommendedName>
</protein>
<dbReference type="AlphaFoldDB" id="A0A8S1RQ13"/>
<accession>A0A8S1RQ13</accession>
<comment type="caution">
    <text evidence="4">The sequence shown here is derived from an EMBL/GenBank/DDBJ whole genome shotgun (WGS) entry which is preliminary data.</text>
</comment>
<dbReference type="GO" id="GO:0006538">
    <property type="term" value="P:L-glutamate catabolic process"/>
    <property type="evidence" value="ECO:0007669"/>
    <property type="project" value="TreeGrafter"/>
</dbReference>